<dbReference type="Pfam" id="PF02366">
    <property type="entry name" value="PMT"/>
    <property type="match status" value="1"/>
</dbReference>
<dbReference type="PANTHER" id="PTHR10050:SF46">
    <property type="entry name" value="PROTEIN O-MANNOSYL-TRANSFERASE 2"/>
    <property type="match status" value="1"/>
</dbReference>
<dbReference type="Pfam" id="PF02815">
    <property type="entry name" value="MIR"/>
    <property type="match status" value="1"/>
</dbReference>
<keyword evidence="8" id="KW-0677">Repeat</keyword>
<dbReference type="InterPro" id="IPR036300">
    <property type="entry name" value="MIR_dom_sf"/>
</dbReference>
<keyword evidence="18" id="KW-1185">Reference proteome</keyword>
<sequence>MSKHYSGEAQELDKRSSELDGPFRKYEPANIYWIKRVGRLDVVDIALGLSIAVGFSAYVISYHSDLQRQGLTDRETELYDAIGYYKQNKFYLGPLPPFGFLLYSFFSYEVQDMRMISLYFASATLSLFYWVLRRTNTSRILALFGVFSIAYLPLFRSEASSVTLETLQWLFFAMSFLFWQNVKCSKNLSRSWICHLAGLGISLGLAMSTKFIGLFTWIWIITLVLINFWNVMGDVNMTTCQLACYAVYKFFFLGLIPFAIFTSCYVYELNSWRNDSPEFSSYMSREFKTFLRGPHDYPKHLYYGSVITLRHLDSLGGYLHSHNFTYKGGSQEQQVTLIQLEYDHENEWIIEHSNPALNIGPRFRIVHDMAKIKLRHRSTGLLLRASSAKPPVTEQEYDLEVSCTGGYDYVGDSDETWLINAINGAVRDPIEPLNAILRFTNEGHKCQMIAHDIRLPDWGFNQQEVLCLEHATMNRALFQIDQVKPDPSRSTECTTYFGETKELFKYFKLIVELLKKQYKYNYYEKNYKQEGPIKPETWPVYISRDRYVDSIWCSSLISLLVFGIFEIIQAWRYNPWKDSSNNQESMNRKIYQDFGITCSIGWFLHFYPLLKSPHDNVEIVQYMPSLFMGLLSVFQTFTMSYHLHPLIFLCICCYIIFVIYY</sequence>
<protein>
    <recommendedName>
        <fullName evidence="4">dolichyl-phosphate-mannose--protein mannosyltransferase</fullName>
        <ecNumber evidence="4">2.4.1.109</ecNumber>
    </recommendedName>
</protein>
<feature type="transmembrane region" description="Helical" evidence="15">
    <location>
        <begin position="551"/>
        <end position="570"/>
    </location>
</feature>
<keyword evidence="9" id="KW-0256">Endoplasmic reticulum</keyword>
<evidence type="ECO:0000313" key="17">
    <source>
        <dbReference type="EMBL" id="QLG70468.1"/>
    </source>
</evidence>
<evidence type="ECO:0000256" key="8">
    <source>
        <dbReference type="ARBA" id="ARBA00022737"/>
    </source>
</evidence>
<dbReference type="Proteomes" id="UP000509704">
    <property type="component" value="Chromosome 1"/>
</dbReference>
<reference evidence="17 18" key="1">
    <citation type="submission" date="2020-07" db="EMBL/GenBank/DDBJ databases">
        <title>The yeast mating-type switching endonuclease HO is a domesticated member of an unorthodox homing genetic element family.</title>
        <authorList>
            <person name="Coughlan A.Y."/>
            <person name="Lombardi L."/>
            <person name="Braun-Galleani S."/>
            <person name="Martos A.R."/>
            <person name="Galeote V."/>
            <person name="Bigey F."/>
            <person name="Dequin S."/>
            <person name="Byrne K.P."/>
            <person name="Wolfe K.H."/>
        </authorList>
    </citation>
    <scope>NUCLEOTIDE SEQUENCE [LARGE SCALE GENOMIC DNA]</scope>
    <source>
        <strain evidence="17 18">NRRL Y-6702</strain>
    </source>
</reference>
<evidence type="ECO:0000256" key="15">
    <source>
        <dbReference type="SAM" id="Phobius"/>
    </source>
</evidence>
<evidence type="ECO:0000256" key="9">
    <source>
        <dbReference type="ARBA" id="ARBA00022824"/>
    </source>
</evidence>
<comment type="subcellular location">
    <subcellularLocation>
        <location evidence="1">Endoplasmic reticulum membrane</location>
        <topology evidence="1">Multi-pass membrane protein</topology>
    </subcellularLocation>
</comment>
<dbReference type="KEGG" id="zmk:HG535_0A04080"/>
<comment type="catalytic activity">
    <reaction evidence="13">
        <text>a di-trans,poly-cis-dolichyl beta-D-mannosyl phosphate + L-threonyl-[protein] = 3-O-(alpha-D-mannosyl)-L-threonyl-[protein] + a di-trans,poly-cis-dolichyl phosphate + H(+)</text>
        <dbReference type="Rhea" id="RHEA:53396"/>
        <dbReference type="Rhea" id="RHEA-COMP:11060"/>
        <dbReference type="Rhea" id="RHEA-COMP:13547"/>
        <dbReference type="Rhea" id="RHEA-COMP:19498"/>
        <dbReference type="Rhea" id="RHEA-COMP:19501"/>
        <dbReference type="ChEBI" id="CHEBI:15378"/>
        <dbReference type="ChEBI" id="CHEBI:30013"/>
        <dbReference type="ChEBI" id="CHEBI:57683"/>
        <dbReference type="ChEBI" id="CHEBI:58211"/>
        <dbReference type="ChEBI" id="CHEBI:137323"/>
        <dbReference type="EC" id="2.4.1.109"/>
    </reaction>
</comment>
<feature type="transmembrane region" description="Helical" evidence="15">
    <location>
        <begin position="42"/>
        <end position="60"/>
    </location>
</feature>
<dbReference type="SUPFAM" id="SSF82109">
    <property type="entry name" value="MIR domain"/>
    <property type="match status" value="1"/>
</dbReference>
<feature type="domain" description="MIR" evidence="16">
    <location>
        <begin position="298"/>
        <end position="353"/>
    </location>
</feature>
<dbReference type="SMART" id="SM00472">
    <property type="entry name" value="MIR"/>
    <property type="match status" value="3"/>
</dbReference>
<evidence type="ECO:0000256" key="6">
    <source>
        <dbReference type="ARBA" id="ARBA00022679"/>
    </source>
</evidence>
<evidence type="ECO:0000256" key="3">
    <source>
        <dbReference type="ARBA" id="ARBA00007222"/>
    </source>
</evidence>
<feature type="transmembrane region" description="Helical" evidence="15">
    <location>
        <begin position="643"/>
        <end position="660"/>
    </location>
</feature>
<evidence type="ECO:0000259" key="16">
    <source>
        <dbReference type="PROSITE" id="PS50919"/>
    </source>
</evidence>
<evidence type="ECO:0000256" key="5">
    <source>
        <dbReference type="ARBA" id="ARBA00022676"/>
    </source>
</evidence>
<evidence type="ECO:0000256" key="11">
    <source>
        <dbReference type="ARBA" id="ARBA00023136"/>
    </source>
</evidence>
<feature type="domain" description="MIR" evidence="16">
    <location>
        <begin position="363"/>
        <end position="422"/>
    </location>
</feature>
<feature type="transmembrane region" description="Helical" evidence="15">
    <location>
        <begin position="114"/>
        <end position="132"/>
    </location>
</feature>
<keyword evidence="5" id="KW-0328">Glycosyltransferase</keyword>
<dbReference type="EMBL" id="CP058604">
    <property type="protein sequence ID" value="QLG70468.1"/>
    <property type="molecule type" value="Genomic_DNA"/>
</dbReference>
<evidence type="ECO:0000256" key="1">
    <source>
        <dbReference type="ARBA" id="ARBA00004477"/>
    </source>
</evidence>
<proteinExistence type="inferred from homology"/>
<keyword evidence="6" id="KW-0808">Transferase</keyword>
<dbReference type="RefSeq" id="XP_037142196.1">
    <property type="nucleotide sequence ID" value="XM_037286301.1"/>
</dbReference>
<comment type="catalytic activity">
    <reaction evidence="14">
        <text>a di-trans,poly-cis-dolichyl beta-D-mannosyl phosphate + L-seryl-[protein] = 3-O-(alpha-D-mannosyl)-L-seryl-[protein] + a di-trans,poly-cis-dolichyl phosphate + H(+)</text>
        <dbReference type="Rhea" id="RHEA:17377"/>
        <dbReference type="Rhea" id="RHEA-COMP:9863"/>
        <dbReference type="Rhea" id="RHEA-COMP:13546"/>
        <dbReference type="Rhea" id="RHEA-COMP:19498"/>
        <dbReference type="Rhea" id="RHEA-COMP:19501"/>
        <dbReference type="ChEBI" id="CHEBI:15378"/>
        <dbReference type="ChEBI" id="CHEBI:29999"/>
        <dbReference type="ChEBI" id="CHEBI:57683"/>
        <dbReference type="ChEBI" id="CHEBI:58211"/>
        <dbReference type="ChEBI" id="CHEBI:137321"/>
        <dbReference type="EC" id="2.4.1.109"/>
    </reaction>
</comment>
<dbReference type="InterPro" id="IPR027005">
    <property type="entry name" value="PMT-like"/>
</dbReference>
<evidence type="ECO:0000256" key="7">
    <source>
        <dbReference type="ARBA" id="ARBA00022692"/>
    </source>
</evidence>
<dbReference type="EC" id="2.4.1.109" evidence="4"/>
<evidence type="ECO:0000256" key="12">
    <source>
        <dbReference type="ARBA" id="ARBA00023180"/>
    </source>
</evidence>
<comment type="pathway">
    <text evidence="2">Protein modification; protein glycosylation.</text>
</comment>
<dbReference type="Gene3D" id="2.80.10.50">
    <property type="match status" value="1"/>
</dbReference>
<evidence type="ECO:0000256" key="2">
    <source>
        <dbReference type="ARBA" id="ARBA00004922"/>
    </source>
</evidence>
<dbReference type="InterPro" id="IPR016093">
    <property type="entry name" value="MIR_motif"/>
</dbReference>
<evidence type="ECO:0000256" key="10">
    <source>
        <dbReference type="ARBA" id="ARBA00022989"/>
    </source>
</evidence>
<feature type="transmembrane region" description="Helical" evidence="15">
    <location>
        <begin position="196"/>
        <end position="226"/>
    </location>
</feature>
<gene>
    <name evidence="17" type="ORF">HG535_0A04080</name>
</gene>
<accession>A0A7H9AVS6</accession>
<dbReference type="GO" id="GO:0005789">
    <property type="term" value="C:endoplasmic reticulum membrane"/>
    <property type="evidence" value="ECO:0007669"/>
    <property type="project" value="UniProtKB-SubCell"/>
</dbReference>
<evidence type="ECO:0000313" key="18">
    <source>
        <dbReference type="Proteomes" id="UP000509704"/>
    </source>
</evidence>
<name>A0A7H9AVS6_ZYGMR</name>
<comment type="similarity">
    <text evidence="3">Belongs to the glycosyltransferase 39 family.</text>
</comment>
<evidence type="ECO:0000256" key="14">
    <source>
        <dbReference type="ARBA" id="ARBA00045102"/>
    </source>
</evidence>
<dbReference type="GeneID" id="59234104"/>
<keyword evidence="11 15" id="KW-0472">Membrane</keyword>
<dbReference type="UniPathway" id="UPA00378"/>
<dbReference type="GO" id="GO:0004169">
    <property type="term" value="F:dolichyl-phosphate-mannose-protein mannosyltransferase activity"/>
    <property type="evidence" value="ECO:0007669"/>
    <property type="project" value="UniProtKB-EC"/>
</dbReference>
<keyword evidence="7 15" id="KW-0812">Transmembrane</keyword>
<dbReference type="InterPro" id="IPR003342">
    <property type="entry name" value="ArnT-like_N"/>
</dbReference>
<dbReference type="PANTHER" id="PTHR10050">
    <property type="entry name" value="DOLICHYL-PHOSPHATE-MANNOSE--PROTEIN MANNOSYLTRANSFERASE"/>
    <property type="match status" value="1"/>
</dbReference>
<evidence type="ECO:0000256" key="4">
    <source>
        <dbReference type="ARBA" id="ARBA00012839"/>
    </source>
</evidence>
<dbReference type="AlphaFoldDB" id="A0A7H9AVS6"/>
<dbReference type="OrthoDB" id="292747at2759"/>
<keyword evidence="12" id="KW-0325">Glycoprotein</keyword>
<keyword evidence="10 15" id="KW-1133">Transmembrane helix</keyword>
<feature type="transmembrane region" description="Helical" evidence="15">
    <location>
        <begin position="246"/>
        <end position="267"/>
    </location>
</feature>
<organism evidence="17 18">
    <name type="scientific">Zygotorulaspora mrakii</name>
    <name type="common">Zygosaccharomyces mrakii</name>
    <dbReference type="NCBI Taxonomy" id="42260"/>
    <lineage>
        <taxon>Eukaryota</taxon>
        <taxon>Fungi</taxon>
        <taxon>Dikarya</taxon>
        <taxon>Ascomycota</taxon>
        <taxon>Saccharomycotina</taxon>
        <taxon>Saccharomycetes</taxon>
        <taxon>Saccharomycetales</taxon>
        <taxon>Saccharomycetaceae</taxon>
        <taxon>Zygotorulaspora</taxon>
    </lineage>
</organism>
<evidence type="ECO:0000256" key="13">
    <source>
        <dbReference type="ARBA" id="ARBA00045085"/>
    </source>
</evidence>
<dbReference type="PROSITE" id="PS50919">
    <property type="entry name" value="MIR"/>
    <property type="match status" value="2"/>
</dbReference>